<organism evidence="10 11">
    <name type="scientific">Drosophila willistoni</name>
    <name type="common">Fruit fly</name>
    <dbReference type="NCBI Taxonomy" id="7260"/>
    <lineage>
        <taxon>Eukaryota</taxon>
        <taxon>Metazoa</taxon>
        <taxon>Ecdysozoa</taxon>
        <taxon>Arthropoda</taxon>
        <taxon>Hexapoda</taxon>
        <taxon>Insecta</taxon>
        <taxon>Pterygota</taxon>
        <taxon>Neoptera</taxon>
        <taxon>Endopterygota</taxon>
        <taxon>Diptera</taxon>
        <taxon>Brachycera</taxon>
        <taxon>Muscomorpha</taxon>
        <taxon>Ephydroidea</taxon>
        <taxon>Drosophilidae</taxon>
        <taxon>Drosophila</taxon>
        <taxon>Sophophora</taxon>
    </lineage>
</organism>
<dbReference type="InParanoid" id="B4NGP7"/>
<evidence type="ECO:0000256" key="7">
    <source>
        <dbReference type="ARBA" id="ARBA00026165"/>
    </source>
</evidence>
<accession>B4NGP7</accession>
<evidence type="ECO:0000256" key="4">
    <source>
        <dbReference type="ARBA" id="ARBA00023186"/>
    </source>
</evidence>
<comment type="subcellular location">
    <subcellularLocation>
        <location evidence="1">Mitochondrion matrix</location>
    </subcellularLocation>
</comment>
<comment type="similarity">
    <text evidence="2">Belongs to the complex I LYR family.</text>
</comment>
<evidence type="ECO:0000256" key="1">
    <source>
        <dbReference type="ARBA" id="ARBA00004305"/>
    </source>
</evidence>
<name>B4NGP7_DROWI</name>
<comment type="subunit">
    <text evidence="6">Interacts with UQCRFS1.</text>
</comment>
<evidence type="ECO:0000256" key="3">
    <source>
        <dbReference type="ARBA" id="ARBA00023128"/>
    </source>
</evidence>
<dbReference type="Pfam" id="PF05347">
    <property type="entry name" value="Complex1_LYR"/>
    <property type="match status" value="1"/>
</dbReference>
<keyword evidence="3" id="KW-0496">Mitochondrion</keyword>
<keyword evidence="11" id="KW-1185">Reference proteome</keyword>
<comment type="function">
    <text evidence="5">Assembly factor required for Rieske Fe-S protein UQCRFS1 incorporation into the cytochrome b-c1 (CIII) complex. Functions as a chaperone, binding to this subunit within the mitochondrial matrix and stabilizing it prior to its translocation and insertion into the late CIII dimeric intermediate within the mitochondrial inner membrane.</text>
</comment>
<dbReference type="EMBL" id="CH964272">
    <property type="protein sequence ID" value="EDW84394.1"/>
    <property type="molecule type" value="Genomic_DNA"/>
</dbReference>
<reference evidence="10 11" key="1">
    <citation type="journal article" date="2007" name="Nature">
        <title>Evolution of genes and genomes on the Drosophila phylogeny.</title>
        <authorList>
            <consortium name="Drosophila 12 Genomes Consortium"/>
            <person name="Clark A.G."/>
            <person name="Eisen M.B."/>
            <person name="Smith D.R."/>
            <person name="Bergman C.M."/>
            <person name="Oliver B."/>
            <person name="Markow T.A."/>
            <person name="Kaufman T.C."/>
            <person name="Kellis M."/>
            <person name="Gelbart W."/>
            <person name="Iyer V.N."/>
            <person name="Pollard D.A."/>
            <person name="Sackton T.B."/>
            <person name="Larracuente A.M."/>
            <person name="Singh N.D."/>
            <person name="Abad J.P."/>
            <person name="Abt D.N."/>
            <person name="Adryan B."/>
            <person name="Aguade M."/>
            <person name="Akashi H."/>
            <person name="Anderson W.W."/>
            <person name="Aquadro C.F."/>
            <person name="Ardell D.H."/>
            <person name="Arguello R."/>
            <person name="Artieri C.G."/>
            <person name="Barbash D.A."/>
            <person name="Barker D."/>
            <person name="Barsanti P."/>
            <person name="Batterham P."/>
            <person name="Batzoglou S."/>
            <person name="Begun D."/>
            <person name="Bhutkar A."/>
            <person name="Blanco E."/>
            <person name="Bosak S.A."/>
            <person name="Bradley R.K."/>
            <person name="Brand A.D."/>
            <person name="Brent M.R."/>
            <person name="Brooks A.N."/>
            <person name="Brown R.H."/>
            <person name="Butlin R.K."/>
            <person name="Caggese C."/>
            <person name="Calvi B.R."/>
            <person name="Bernardo de Carvalho A."/>
            <person name="Caspi A."/>
            <person name="Castrezana S."/>
            <person name="Celniker S.E."/>
            <person name="Chang J.L."/>
            <person name="Chapple C."/>
            <person name="Chatterji S."/>
            <person name="Chinwalla A."/>
            <person name="Civetta A."/>
            <person name="Clifton S.W."/>
            <person name="Comeron J.M."/>
            <person name="Costello J.C."/>
            <person name="Coyne J.A."/>
            <person name="Daub J."/>
            <person name="David R.G."/>
            <person name="Delcher A.L."/>
            <person name="Delehaunty K."/>
            <person name="Do C.B."/>
            <person name="Ebling H."/>
            <person name="Edwards K."/>
            <person name="Eickbush T."/>
            <person name="Evans J.D."/>
            <person name="Filipski A."/>
            <person name="Findeiss S."/>
            <person name="Freyhult E."/>
            <person name="Fulton L."/>
            <person name="Fulton R."/>
            <person name="Garcia A.C."/>
            <person name="Gardiner A."/>
            <person name="Garfield D.A."/>
            <person name="Garvin B.E."/>
            <person name="Gibson G."/>
            <person name="Gilbert D."/>
            <person name="Gnerre S."/>
            <person name="Godfrey J."/>
            <person name="Good R."/>
            <person name="Gotea V."/>
            <person name="Gravely B."/>
            <person name="Greenberg A.J."/>
            <person name="Griffiths-Jones S."/>
            <person name="Gross S."/>
            <person name="Guigo R."/>
            <person name="Gustafson E.A."/>
            <person name="Haerty W."/>
            <person name="Hahn M.W."/>
            <person name="Halligan D.L."/>
            <person name="Halpern A.L."/>
            <person name="Halter G.M."/>
            <person name="Han M.V."/>
            <person name="Heger A."/>
            <person name="Hillier L."/>
            <person name="Hinrichs A.S."/>
            <person name="Holmes I."/>
            <person name="Hoskins R.A."/>
            <person name="Hubisz M.J."/>
            <person name="Hultmark D."/>
            <person name="Huntley M.A."/>
            <person name="Jaffe D.B."/>
            <person name="Jagadeeshan S."/>
            <person name="Jeck W.R."/>
            <person name="Johnson J."/>
            <person name="Jones C.D."/>
            <person name="Jordan W.C."/>
            <person name="Karpen G.H."/>
            <person name="Kataoka E."/>
            <person name="Keightley P.D."/>
            <person name="Kheradpour P."/>
            <person name="Kirkness E.F."/>
            <person name="Koerich L.B."/>
            <person name="Kristiansen K."/>
            <person name="Kudrna D."/>
            <person name="Kulathinal R.J."/>
            <person name="Kumar S."/>
            <person name="Kwok R."/>
            <person name="Lander E."/>
            <person name="Langley C.H."/>
            <person name="Lapoint R."/>
            <person name="Lazzaro B.P."/>
            <person name="Lee S.J."/>
            <person name="Levesque L."/>
            <person name="Li R."/>
            <person name="Lin C.F."/>
            <person name="Lin M.F."/>
            <person name="Lindblad-Toh K."/>
            <person name="Llopart A."/>
            <person name="Long M."/>
            <person name="Low L."/>
            <person name="Lozovsky E."/>
            <person name="Lu J."/>
            <person name="Luo M."/>
            <person name="Machado C.A."/>
            <person name="Makalowski W."/>
            <person name="Marzo M."/>
            <person name="Matsuda M."/>
            <person name="Matzkin L."/>
            <person name="McAllister B."/>
            <person name="McBride C.S."/>
            <person name="McKernan B."/>
            <person name="McKernan K."/>
            <person name="Mendez-Lago M."/>
            <person name="Minx P."/>
            <person name="Mollenhauer M.U."/>
            <person name="Montooth K."/>
            <person name="Mount S.M."/>
            <person name="Mu X."/>
            <person name="Myers E."/>
            <person name="Negre B."/>
            <person name="Newfeld S."/>
            <person name="Nielsen R."/>
            <person name="Noor M.A."/>
            <person name="O'Grady P."/>
            <person name="Pachter L."/>
            <person name="Papaceit M."/>
            <person name="Parisi M.J."/>
            <person name="Parisi M."/>
            <person name="Parts L."/>
            <person name="Pedersen J.S."/>
            <person name="Pesole G."/>
            <person name="Phillippy A.M."/>
            <person name="Ponting C.P."/>
            <person name="Pop M."/>
            <person name="Porcelli D."/>
            <person name="Powell J.R."/>
            <person name="Prohaska S."/>
            <person name="Pruitt K."/>
            <person name="Puig M."/>
            <person name="Quesneville H."/>
            <person name="Ram K.R."/>
            <person name="Rand D."/>
            <person name="Rasmussen M.D."/>
            <person name="Reed L.K."/>
            <person name="Reenan R."/>
            <person name="Reily A."/>
            <person name="Remington K.A."/>
            <person name="Rieger T.T."/>
            <person name="Ritchie M.G."/>
            <person name="Robin C."/>
            <person name="Rogers Y.H."/>
            <person name="Rohde C."/>
            <person name="Rozas J."/>
            <person name="Rubenfield M.J."/>
            <person name="Ruiz A."/>
            <person name="Russo S."/>
            <person name="Salzberg S.L."/>
            <person name="Sanchez-Gracia A."/>
            <person name="Saranga D.J."/>
            <person name="Sato H."/>
            <person name="Schaeffer S.W."/>
            <person name="Schatz M.C."/>
            <person name="Schlenke T."/>
            <person name="Schwartz R."/>
            <person name="Segarra C."/>
            <person name="Singh R.S."/>
            <person name="Sirot L."/>
            <person name="Sirota M."/>
            <person name="Sisneros N.B."/>
            <person name="Smith C.D."/>
            <person name="Smith T.F."/>
            <person name="Spieth J."/>
            <person name="Stage D.E."/>
            <person name="Stark A."/>
            <person name="Stephan W."/>
            <person name="Strausberg R.L."/>
            <person name="Strempel S."/>
            <person name="Sturgill D."/>
            <person name="Sutton G."/>
            <person name="Sutton G.G."/>
            <person name="Tao W."/>
            <person name="Teichmann S."/>
            <person name="Tobari Y.N."/>
            <person name="Tomimura Y."/>
            <person name="Tsolas J.M."/>
            <person name="Valente V.L."/>
            <person name="Venter E."/>
            <person name="Venter J.C."/>
            <person name="Vicario S."/>
            <person name="Vieira F.G."/>
            <person name="Vilella A.J."/>
            <person name="Villasante A."/>
            <person name="Walenz B."/>
            <person name="Wang J."/>
            <person name="Wasserman M."/>
            <person name="Watts T."/>
            <person name="Wilson D."/>
            <person name="Wilson R.K."/>
            <person name="Wing R.A."/>
            <person name="Wolfner M.F."/>
            <person name="Wong A."/>
            <person name="Wong G.K."/>
            <person name="Wu C.I."/>
            <person name="Wu G."/>
            <person name="Yamamoto D."/>
            <person name="Yang H.P."/>
            <person name="Yang S.P."/>
            <person name="Yorke J.A."/>
            <person name="Yoshida K."/>
            <person name="Zdobnov E."/>
            <person name="Zhang P."/>
            <person name="Zhang Y."/>
            <person name="Zimin A.V."/>
            <person name="Baldwin J."/>
            <person name="Abdouelleil A."/>
            <person name="Abdulkadir J."/>
            <person name="Abebe A."/>
            <person name="Abera B."/>
            <person name="Abreu J."/>
            <person name="Acer S.C."/>
            <person name="Aftuck L."/>
            <person name="Alexander A."/>
            <person name="An P."/>
            <person name="Anderson E."/>
            <person name="Anderson S."/>
            <person name="Arachi H."/>
            <person name="Azer M."/>
            <person name="Bachantsang P."/>
            <person name="Barry A."/>
            <person name="Bayul T."/>
            <person name="Berlin A."/>
            <person name="Bessette D."/>
            <person name="Bloom T."/>
            <person name="Blye J."/>
            <person name="Boguslavskiy L."/>
            <person name="Bonnet C."/>
            <person name="Boukhgalter B."/>
            <person name="Bourzgui I."/>
            <person name="Brown A."/>
            <person name="Cahill P."/>
            <person name="Channer S."/>
            <person name="Cheshatsang Y."/>
            <person name="Chuda L."/>
            <person name="Citroen M."/>
            <person name="Collymore A."/>
            <person name="Cooke P."/>
            <person name="Costello M."/>
            <person name="D'Aco K."/>
            <person name="Daza R."/>
            <person name="De Haan G."/>
            <person name="DeGray S."/>
            <person name="DeMaso C."/>
            <person name="Dhargay N."/>
            <person name="Dooley K."/>
            <person name="Dooley E."/>
            <person name="Doricent M."/>
            <person name="Dorje P."/>
            <person name="Dorjee K."/>
            <person name="Dupes A."/>
            <person name="Elong R."/>
            <person name="Falk J."/>
            <person name="Farina A."/>
            <person name="Faro S."/>
            <person name="Ferguson D."/>
            <person name="Fisher S."/>
            <person name="Foley C.D."/>
            <person name="Franke A."/>
            <person name="Friedrich D."/>
            <person name="Gadbois L."/>
            <person name="Gearin G."/>
            <person name="Gearin C.R."/>
            <person name="Giannoukos G."/>
            <person name="Goode T."/>
            <person name="Graham J."/>
            <person name="Grandbois E."/>
            <person name="Grewal S."/>
            <person name="Gyaltsen K."/>
            <person name="Hafez N."/>
            <person name="Hagos B."/>
            <person name="Hall J."/>
            <person name="Henson C."/>
            <person name="Hollinger A."/>
            <person name="Honan T."/>
            <person name="Huard M.D."/>
            <person name="Hughes L."/>
            <person name="Hurhula B."/>
            <person name="Husby M.E."/>
            <person name="Kamat A."/>
            <person name="Kanga B."/>
            <person name="Kashin S."/>
            <person name="Khazanovich D."/>
            <person name="Kisner P."/>
            <person name="Lance K."/>
            <person name="Lara M."/>
            <person name="Lee W."/>
            <person name="Lennon N."/>
            <person name="Letendre F."/>
            <person name="LeVine R."/>
            <person name="Lipovsky A."/>
            <person name="Liu X."/>
            <person name="Liu J."/>
            <person name="Liu S."/>
            <person name="Lokyitsang T."/>
            <person name="Lokyitsang Y."/>
            <person name="Lubonja R."/>
            <person name="Lui A."/>
            <person name="MacDonald P."/>
            <person name="Magnisalis V."/>
            <person name="Maru K."/>
            <person name="Matthews C."/>
            <person name="McCusker W."/>
            <person name="McDonough S."/>
            <person name="Mehta T."/>
            <person name="Meldrim J."/>
            <person name="Meneus L."/>
            <person name="Mihai O."/>
            <person name="Mihalev A."/>
            <person name="Mihova T."/>
            <person name="Mittelman R."/>
            <person name="Mlenga V."/>
            <person name="Montmayeur A."/>
            <person name="Mulrain L."/>
            <person name="Navidi A."/>
            <person name="Naylor J."/>
            <person name="Negash T."/>
            <person name="Nguyen T."/>
            <person name="Nguyen N."/>
            <person name="Nicol R."/>
            <person name="Norbu C."/>
            <person name="Norbu N."/>
            <person name="Novod N."/>
            <person name="O'Neill B."/>
            <person name="Osman S."/>
            <person name="Markiewicz E."/>
            <person name="Oyono O.L."/>
            <person name="Patti C."/>
            <person name="Phunkhang P."/>
            <person name="Pierre F."/>
            <person name="Priest M."/>
            <person name="Raghuraman S."/>
            <person name="Rege F."/>
            <person name="Reyes R."/>
            <person name="Rise C."/>
            <person name="Rogov P."/>
            <person name="Ross K."/>
            <person name="Ryan E."/>
            <person name="Settipalli S."/>
            <person name="Shea T."/>
            <person name="Sherpa N."/>
            <person name="Shi L."/>
            <person name="Shih D."/>
            <person name="Sparrow T."/>
            <person name="Spaulding J."/>
            <person name="Stalker J."/>
            <person name="Stange-Thomann N."/>
            <person name="Stavropoulos S."/>
            <person name="Stone C."/>
            <person name="Strader C."/>
            <person name="Tesfaye S."/>
            <person name="Thomson T."/>
            <person name="Thoulutsang Y."/>
            <person name="Thoulutsang D."/>
            <person name="Topham K."/>
            <person name="Topping I."/>
            <person name="Tsamla T."/>
            <person name="Vassiliev H."/>
            <person name="Vo A."/>
            <person name="Wangchuk T."/>
            <person name="Wangdi T."/>
            <person name="Weiand M."/>
            <person name="Wilkinson J."/>
            <person name="Wilson A."/>
            <person name="Yadav S."/>
            <person name="Young G."/>
            <person name="Yu Q."/>
            <person name="Zembek L."/>
            <person name="Zhong D."/>
            <person name="Zimmer A."/>
            <person name="Zwirko Z."/>
            <person name="Jaffe D.B."/>
            <person name="Alvarez P."/>
            <person name="Brockman W."/>
            <person name="Butler J."/>
            <person name="Chin C."/>
            <person name="Gnerre S."/>
            <person name="Grabherr M."/>
            <person name="Kleber M."/>
            <person name="Mauceli E."/>
            <person name="MacCallum I."/>
        </authorList>
    </citation>
    <scope>NUCLEOTIDE SEQUENCE [LARGE SCALE GENOMIC DNA]</scope>
    <source>
        <strain evidence="11">Tucson 14030-0811.24</strain>
    </source>
</reference>
<dbReference type="KEGG" id="dwi:6650568"/>
<dbReference type="HOGENOM" id="CLU_147114_1_0_1"/>
<dbReference type="AlphaFoldDB" id="B4NGP7"/>
<evidence type="ECO:0000256" key="6">
    <source>
        <dbReference type="ARBA" id="ARBA00025809"/>
    </source>
</evidence>
<dbReference type="PANTHER" id="PTHR46749">
    <property type="entry name" value="COMPLEX III ASSEMBLY FACTOR LYRM7"/>
    <property type="match status" value="1"/>
</dbReference>
<dbReference type="CDD" id="cd20267">
    <property type="entry name" value="Complex1_LYR_LYRM7"/>
    <property type="match status" value="1"/>
</dbReference>
<dbReference type="PANTHER" id="PTHR46749:SF1">
    <property type="entry name" value="COMPLEX III ASSEMBLY FACTOR LYRM7"/>
    <property type="match status" value="1"/>
</dbReference>
<keyword evidence="4" id="KW-0143">Chaperone</keyword>
<dbReference type="eggNOG" id="ENOG502S5FU">
    <property type="taxonomic scope" value="Eukaryota"/>
</dbReference>
<dbReference type="OMA" id="TRQYVFH"/>
<gene>
    <name evidence="10" type="primary">Dwil\GK14109</name>
    <name evidence="10" type="ORF">Dwil_GK14109</name>
</gene>
<dbReference type="GO" id="GO:0005759">
    <property type="term" value="C:mitochondrial matrix"/>
    <property type="evidence" value="ECO:0007669"/>
    <property type="project" value="UniProtKB-SubCell"/>
</dbReference>
<dbReference type="STRING" id="7260.B4NGP7"/>
<evidence type="ECO:0000313" key="10">
    <source>
        <dbReference type="EMBL" id="EDW84394.1"/>
    </source>
</evidence>
<sequence>MSQLRRQVLNAFKRLHRTRQHVFDGDIQALTAGRLKINESFRQNRDETKEDEIKKMIQLADDVSHELRTTVIQATKREDNVYELRISDETTRLDNVLFNPDAEIKAPRRRRQNQESGCCGGAAMAALEQEIQERKK</sequence>
<proteinExistence type="inferred from homology"/>
<evidence type="ECO:0000256" key="8">
    <source>
        <dbReference type="ARBA" id="ARBA00031830"/>
    </source>
</evidence>
<protein>
    <recommendedName>
        <fullName evidence="7">Complex III assembly factor LYRM7</fullName>
    </recommendedName>
    <alternativeName>
        <fullName evidence="8">LYR motif-containing protein 7</fullName>
    </alternativeName>
</protein>
<dbReference type="PhylomeDB" id="B4NGP7"/>
<evidence type="ECO:0000259" key="9">
    <source>
        <dbReference type="Pfam" id="PF05347"/>
    </source>
</evidence>
<dbReference type="InterPro" id="IPR045298">
    <property type="entry name" value="Complex1_LYR_LYRM7"/>
</dbReference>
<feature type="domain" description="Complex 1 LYR protein" evidence="9">
    <location>
        <begin position="6"/>
        <end position="61"/>
    </location>
</feature>
<dbReference type="GO" id="GO:0044183">
    <property type="term" value="F:protein folding chaperone"/>
    <property type="evidence" value="ECO:0007669"/>
    <property type="project" value="TreeGrafter"/>
</dbReference>
<evidence type="ECO:0000256" key="2">
    <source>
        <dbReference type="ARBA" id="ARBA00009508"/>
    </source>
</evidence>
<dbReference type="OrthoDB" id="529194at2759"/>
<dbReference type="Proteomes" id="UP000007798">
    <property type="component" value="Unassembled WGS sequence"/>
</dbReference>
<dbReference type="InterPro" id="IPR050435">
    <property type="entry name" value="MZM1/LYRM7"/>
</dbReference>
<evidence type="ECO:0000313" key="11">
    <source>
        <dbReference type="Proteomes" id="UP000007798"/>
    </source>
</evidence>
<evidence type="ECO:0000256" key="5">
    <source>
        <dbReference type="ARBA" id="ARBA00025430"/>
    </source>
</evidence>
<dbReference type="InterPro" id="IPR008011">
    <property type="entry name" value="Complex1_LYR_dom"/>
</dbReference>
<dbReference type="FunCoup" id="B4NGP7">
    <property type="interactions" value="222"/>
</dbReference>
<dbReference type="GO" id="GO:0034551">
    <property type="term" value="P:mitochondrial respiratory chain complex III assembly"/>
    <property type="evidence" value="ECO:0007669"/>
    <property type="project" value="InterPro"/>
</dbReference>